<evidence type="ECO:0000313" key="3">
    <source>
        <dbReference type="Proteomes" id="UP000824782"/>
    </source>
</evidence>
<sequence length="96" mass="10538">MSVFSFGSPTSGSLVFGVLLILISCSWGSRLGSPPLMMLFLCLLFPPRVPLLLHFLLLGIKEVRGGLLLLELGLLHIFVRGSSSFPLEVLKKTQFH</sequence>
<evidence type="ECO:0000313" key="2">
    <source>
        <dbReference type="EMBL" id="KAG8545555.1"/>
    </source>
</evidence>
<accession>A0AAV6ZDV6</accession>
<organism evidence="2 3">
    <name type="scientific">Engystomops pustulosus</name>
    <name type="common">Tungara frog</name>
    <name type="synonym">Physalaemus pustulosus</name>
    <dbReference type="NCBI Taxonomy" id="76066"/>
    <lineage>
        <taxon>Eukaryota</taxon>
        <taxon>Metazoa</taxon>
        <taxon>Chordata</taxon>
        <taxon>Craniata</taxon>
        <taxon>Vertebrata</taxon>
        <taxon>Euteleostomi</taxon>
        <taxon>Amphibia</taxon>
        <taxon>Batrachia</taxon>
        <taxon>Anura</taxon>
        <taxon>Neobatrachia</taxon>
        <taxon>Hyloidea</taxon>
        <taxon>Leptodactylidae</taxon>
        <taxon>Leiuperinae</taxon>
        <taxon>Engystomops</taxon>
    </lineage>
</organism>
<evidence type="ECO:0008006" key="4">
    <source>
        <dbReference type="Google" id="ProtNLM"/>
    </source>
</evidence>
<keyword evidence="1" id="KW-1133">Transmembrane helix</keyword>
<feature type="transmembrane region" description="Helical" evidence="1">
    <location>
        <begin position="38"/>
        <end position="60"/>
    </location>
</feature>
<keyword evidence="3" id="KW-1185">Reference proteome</keyword>
<dbReference type="Proteomes" id="UP000824782">
    <property type="component" value="Unassembled WGS sequence"/>
</dbReference>
<name>A0AAV6ZDV6_ENGPU</name>
<reference evidence="2" key="1">
    <citation type="thesis" date="2020" institute="ProQuest LLC" country="789 East Eisenhower Parkway, Ann Arbor, MI, USA">
        <title>Comparative Genomics and Chromosome Evolution.</title>
        <authorList>
            <person name="Mudd A.B."/>
        </authorList>
    </citation>
    <scope>NUCLEOTIDE SEQUENCE</scope>
    <source>
        <strain evidence="2">237g6f4</strain>
        <tissue evidence="2">Blood</tissue>
    </source>
</reference>
<evidence type="ECO:0000256" key="1">
    <source>
        <dbReference type="SAM" id="Phobius"/>
    </source>
</evidence>
<protein>
    <recommendedName>
        <fullName evidence="4">NADH dehydrogenase subunit 4L</fullName>
    </recommendedName>
</protein>
<comment type="caution">
    <text evidence="2">The sequence shown here is derived from an EMBL/GenBank/DDBJ whole genome shotgun (WGS) entry which is preliminary data.</text>
</comment>
<dbReference type="AlphaFoldDB" id="A0AAV6ZDV6"/>
<dbReference type="EMBL" id="WNYA01001548">
    <property type="protein sequence ID" value="KAG8545555.1"/>
    <property type="molecule type" value="Genomic_DNA"/>
</dbReference>
<keyword evidence="1" id="KW-0812">Transmembrane</keyword>
<proteinExistence type="predicted"/>
<gene>
    <name evidence="2" type="ORF">GDO81_020672</name>
</gene>
<keyword evidence="1" id="KW-0472">Membrane</keyword>